<dbReference type="Pfam" id="PF07317">
    <property type="entry name" value="PilZN"/>
    <property type="match status" value="1"/>
</dbReference>
<dbReference type="InterPro" id="IPR009875">
    <property type="entry name" value="PilZ_domain"/>
</dbReference>
<dbReference type="Gene3D" id="2.30.110.10">
    <property type="entry name" value="Electron Transport, Fmn-binding Protein, Chain A"/>
    <property type="match status" value="1"/>
</dbReference>
<organism evidence="7 8">
    <name type="scientific">Methylomonas aurea</name>
    <dbReference type="NCBI Taxonomy" id="2952224"/>
    <lineage>
        <taxon>Bacteria</taxon>
        <taxon>Pseudomonadati</taxon>
        <taxon>Pseudomonadota</taxon>
        <taxon>Gammaproteobacteria</taxon>
        <taxon>Methylococcales</taxon>
        <taxon>Methylococcaceae</taxon>
        <taxon>Methylomonas</taxon>
    </lineage>
</organism>
<feature type="domain" description="Type III secretion system flagellar brake protein YcgR PilZN" evidence="6">
    <location>
        <begin position="7"/>
        <end position="111"/>
    </location>
</feature>
<proteinExistence type="inferred from homology"/>
<keyword evidence="7" id="KW-0282">Flagellum</keyword>
<comment type="caution">
    <text evidence="7">The sequence shown here is derived from an EMBL/GenBank/DDBJ whole genome shotgun (WGS) entry which is preliminary data.</text>
</comment>
<feature type="domain" description="PilZ" evidence="5">
    <location>
        <begin position="115"/>
        <end position="242"/>
    </location>
</feature>
<keyword evidence="3 4" id="KW-0975">Bacterial flagellum</keyword>
<evidence type="ECO:0000256" key="2">
    <source>
        <dbReference type="ARBA" id="ARBA00022741"/>
    </source>
</evidence>
<evidence type="ECO:0000256" key="3">
    <source>
        <dbReference type="ARBA" id="ARBA00023143"/>
    </source>
</evidence>
<dbReference type="InterPro" id="IPR023787">
    <property type="entry name" value="T3SS_YcgR"/>
</dbReference>
<dbReference type="Pfam" id="PF07238">
    <property type="entry name" value="PilZ"/>
    <property type="match status" value="1"/>
</dbReference>
<sequence>MEKESDYLVRNSKLVFGHLTDLVKKKCIISAHFGEHNQSFLTTIIDLDQKANLLTLDVAPTELLNKQLLNSPKVLFRTEFEGIKVSFRGKSIKKSQSDGHPVFAMPIPDAIFWMQRRQFYRIRVPLSHINSVCQIEFTPPVDPNTEETAEPTTLKGVFRLVDLSISGFAFLNPDPQFDKFLNPEDKHEGCMIYLHDGGQAKISFEIKEITKVRATMTATQLRVGCRFTDIPPAFETNIQRYMQDIEIQQKNLA</sequence>
<evidence type="ECO:0000259" key="6">
    <source>
        <dbReference type="Pfam" id="PF07317"/>
    </source>
</evidence>
<dbReference type="HAMAP" id="MF_01457">
    <property type="entry name" value="YcgR"/>
    <property type="match status" value="1"/>
</dbReference>
<protein>
    <recommendedName>
        <fullName evidence="4">Flagellar brake protein YcgR</fullName>
    </recommendedName>
    <alternativeName>
        <fullName evidence="4">Cyclic di-GMP binding protein YcgR</fullName>
    </alternativeName>
</protein>
<gene>
    <name evidence="4" type="primary">ycgR</name>
    <name evidence="7" type="ORF">NP603_06105</name>
</gene>
<name>A0ABT1UF65_9GAMM</name>
<keyword evidence="7" id="KW-0969">Cilium</keyword>
<accession>A0ABT1UF65</accession>
<evidence type="ECO:0000256" key="1">
    <source>
        <dbReference type="ARBA" id="ARBA00022636"/>
    </source>
</evidence>
<dbReference type="EMBL" id="JANIBM010000005">
    <property type="protein sequence ID" value="MCQ8180671.1"/>
    <property type="molecule type" value="Genomic_DNA"/>
</dbReference>
<keyword evidence="1 4" id="KW-0973">c-di-GMP</keyword>
<comment type="function">
    <text evidence="4">Acts as a flagellar brake, regulating swimming and swarming in a bis-(3'-5') cyclic diguanylic acid (c-di-GMP)-dependent manner. Binds 1 c-di-GMP dimer per subunit. Increasing levels of c-di-GMP lead to decreased motility.</text>
</comment>
<dbReference type="RefSeq" id="WP_256610035.1">
    <property type="nucleotide sequence ID" value="NZ_JANIBM010000005.1"/>
</dbReference>
<dbReference type="Gene3D" id="2.40.10.220">
    <property type="entry name" value="predicted glycosyltransferase like domains"/>
    <property type="match status" value="1"/>
</dbReference>
<keyword evidence="2 4" id="KW-0547">Nucleotide-binding</keyword>
<evidence type="ECO:0000256" key="4">
    <source>
        <dbReference type="HAMAP-Rule" id="MF_01457"/>
    </source>
</evidence>
<dbReference type="Proteomes" id="UP001524569">
    <property type="component" value="Unassembled WGS sequence"/>
</dbReference>
<comment type="similarity">
    <text evidence="4">Belongs to the YcgR family.</text>
</comment>
<reference evidence="7 8" key="1">
    <citation type="submission" date="2022-07" db="EMBL/GenBank/DDBJ databases">
        <title>Methylomonas rivi sp. nov., Methylomonas rosea sp. nov., Methylomonas aureus sp. nov. and Methylomonas subterranea sp. nov., four novel methanotrophs isolated from a freshwater creek and the deep terrestrial subsurface.</title>
        <authorList>
            <person name="Abin C."/>
            <person name="Sankaranarayanan K."/>
            <person name="Garner C."/>
            <person name="Sindelar R."/>
            <person name="Kotary K."/>
            <person name="Garner R."/>
            <person name="Barclay S."/>
            <person name="Lawson P."/>
            <person name="Krumholz L."/>
        </authorList>
    </citation>
    <scope>NUCLEOTIDE SEQUENCE [LARGE SCALE GENOMIC DNA]</scope>
    <source>
        <strain evidence="7 8">SURF-1</strain>
    </source>
</reference>
<dbReference type="InterPro" id="IPR012349">
    <property type="entry name" value="Split_barrel_FMN-bd"/>
</dbReference>
<comment type="subunit">
    <text evidence="4">Monomer. Interacts with the flagellar basal bodies.</text>
</comment>
<keyword evidence="8" id="KW-1185">Reference proteome</keyword>
<evidence type="ECO:0000259" key="5">
    <source>
        <dbReference type="Pfam" id="PF07238"/>
    </source>
</evidence>
<evidence type="ECO:0000313" key="8">
    <source>
        <dbReference type="Proteomes" id="UP001524569"/>
    </source>
</evidence>
<dbReference type="InterPro" id="IPR009926">
    <property type="entry name" value="T3SS_YcgR_PilZN"/>
</dbReference>
<keyword evidence="7" id="KW-0966">Cell projection</keyword>
<evidence type="ECO:0000313" key="7">
    <source>
        <dbReference type="EMBL" id="MCQ8180671.1"/>
    </source>
</evidence>
<comment type="subcellular location">
    <subcellularLocation>
        <location evidence="4">Bacterial flagellum basal body</location>
    </subcellularLocation>
</comment>